<organism evidence="3 4">
    <name type="scientific">Parvicella tangerina</name>
    <dbReference type="NCBI Taxonomy" id="2829795"/>
    <lineage>
        <taxon>Bacteria</taxon>
        <taxon>Pseudomonadati</taxon>
        <taxon>Bacteroidota</taxon>
        <taxon>Flavobacteriia</taxon>
        <taxon>Flavobacteriales</taxon>
        <taxon>Parvicellaceae</taxon>
        <taxon>Parvicella</taxon>
    </lineage>
</organism>
<dbReference type="PANTHER" id="PTHR16255">
    <property type="entry name" value="REQUIRED FOR MEIOTIC NUCLEAR DIVISION PROTEIN 1 HOMOLOG"/>
    <property type="match status" value="1"/>
</dbReference>
<protein>
    <recommendedName>
        <fullName evidence="2">DUF155 domain-containing protein</fullName>
    </recommendedName>
</protein>
<dbReference type="InterPro" id="IPR003734">
    <property type="entry name" value="DUF155"/>
</dbReference>
<feature type="domain" description="DUF155" evidence="2">
    <location>
        <begin position="56"/>
        <end position="222"/>
    </location>
</feature>
<sequence>MNKIRIHLPKFFEMKAIAYHLDTRPNMSNFHQLDGYTVLKRDRYFVLLEKEDNKTVYLKDYGSVVFLGWSGHEIKIFLKDKFSVSDMTKLKSEEFEVEQSGVADHRVNFDTIIVPNLTTEVIHIISLNLAQSVVLSHYQEMADDILSASSAVTAELKDQGRVPISRKELRKLLGRAIVLKNTVAENLYIFETPEFASSVEELAQIDTDLNENLDILNRFRSLQHNLSTVTDSLSFLMDILQHKHSSVLEWIIILLILIEVIQVLFEKLI</sequence>
<evidence type="ECO:0000313" key="4">
    <source>
        <dbReference type="Proteomes" id="UP000683507"/>
    </source>
</evidence>
<dbReference type="PANTHER" id="PTHR16255:SF6">
    <property type="entry name" value="PROTEIN RETARDED ROOT GROWTH-LIKE"/>
    <property type="match status" value="1"/>
</dbReference>
<evidence type="ECO:0000313" key="3">
    <source>
        <dbReference type="EMBL" id="CAG5079435.1"/>
    </source>
</evidence>
<dbReference type="InterPro" id="IPR051624">
    <property type="entry name" value="RMD1/Sad1-interacting"/>
</dbReference>
<evidence type="ECO:0000256" key="1">
    <source>
        <dbReference type="SAM" id="Phobius"/>
    </source>
</evidence>
<dbReference type="Proteomes" id="UP000683507">
    <property type="component" value="Chromosome"/>
</dbReference>
<proteinExistence type="predicted"/>
<accession>A0A916NGB3</accession>
<dbReference type="KEGG" id="ptan:CRYO30217_00944"/>
<keyword evidence="1" id="KW-0472">Membrane</keyword>
<gene>
    <name evidence="3" type="ORF">CRYO30217_00944</name>
</gene>
<evidence type="ECO:0000259" key="2">
    <source>
        <dbReference type="Pfam" id="PF02582"/>
    </source>
</evidence>
<dbReference type="Pfam" id="PF02582">
    <property type="entry name" value="DUF155"/>
    <property type="match status" value="1"/>
</dbReference>
<dbReference type="AlphaFoldDB" id="A0A916NGB3"/>
<keyword evidence="1" id="KW-0812">Transmembrane</keyword>
<keyword evidence="1" id="KW-1133">Transmembrane helix</keyword>
<feature type="transmembrane region" description="Helical" evidence="1">
    <location>
        <begin position="247"/>
        <end position="265"/>
    </location>
</feature>
<reference evidence="3" key="1">
    <citation type="submission" date="2021-04" db="EMBL/GenBank/DDBJ databases">
        <authorList>
            <person name="Rodrigo-Torres L."/>
            <person name="Arahal R. D."/>
            <person name="Lucena T."/>
        </authorList>
    </citation>
    <scope>NUCLEOTIDE SEQUENCE</scope>
    <source>
        <strain evidence="3">AS29M-1</strain>
    </source>
</reference>
<keyword evidence="4" id="KW-1185">Reference proteome</keyword>
<dbReference type="EMBL" id="OU015584">
    <property type="protein sequence ID" value="CAG5079435.1"/>
    <property type="molecule type" value="Genomic_DNA"/>
</dbReference>
<name>A0A916NGB3_9FLAO</name>